<feature type="transmembrane region" description="Helical" evidence="2">
    <location>
        <begin position="94"/>
        <end position="116"/>
    </location>
</feature>
<feature type="transmembrane region" description="Helical" evidence="2">
    <location>
        <begin position="304"/>
        <end position="325"/>
    </location>
</feature>
<feature type="transmembrane region" description="Helical" evidence="2">
    <location>
        <begin position="254"/>
        <end position="274"/>
    </location>
</feature>
<dbReference type="EMBL" id="FONG01000002">
    <property type="protein sequence ID" value="SFE31669.1"/>
    <property type="molecule type" value="Genomic_DNA"/>
</dbReference>
<keyword evidence="2" id="KW-0812">Transmembrane</keyword>
<proteinExistence type="predicted"/>
<feature type="region of interest" description="Disordered" evidence="1">
    <location>
        <begin position="279"/>
        <end position="299"/>
    </location>
</feature>
<feature type="transmembrane region" description="Helical" evidence="2">
    <location>
        <begin position="221"/>
        <end position="242"/>
    </location>
</feature>
<evidence type="ECO:0000313" key="3">
    <source>
        <dbReference type="EMBL" id="SFE31669.1"/>
    </source>
</evidence>
<protein>
    <submittedName>
        <fullName evidence="3">Uncharacterized protein</fullName>
    </submittedName>
</protein>
<feature type="transmembrane region" description="Helical" evidence="2">
    <location>
        <begin position="195"/>
        <end position="214"/>
    </location>
</feature>
<dbReference type="OrthoDB" id="5198790at2"/>
<feature type="transmembrane region" description="Helical" evidence="2">
    <location>
        <begin position="331"/>
        <end position="356"/>
    </location>
</feature>
<evidence type="ECO:0000313" key="4">
    <source>
        <dbReference type="Proteomes" id="UP000199323"/>
    </source>
</evidence>
<sequence length="368" mass="38724">MTATLLEQRYRAVLRLLPAYYRRAREEEMVETFLLRVGVAEDGAEDEDEARDLDLMRPSWREVGSVVTLAVRSRMGAAGAPSGYVTLGGAVRHFALFALLLQAAATVTEAALSLAWSSRSAYDRSLLLDVFTSDGGYGWARGVALWAAPPLWTAAYATLLRQRPRGARLFAVAAAVAASEPLVDEAHWSGTVTALTVATAVFGWLTVLAVCCGFHADAGPAWLPAVPPGLAFLGTCVLMGGSVVIRPEGVDSQWATGTAFAVAAAACLAARALAARTDRDRNDRDRNDRARTDRPRNDRPAAETTLALAALGLVVLTLRAGLLAVELDVDLPAGLLAGAVAQLAVTVLLVAALAAVGARDLRAAPRTG</sequence>
<name>A0A1I1ZIZ4_9ACTN</name>
<dbReference type="AlphaFoldDB" id="A0A1I1ZIZ4"/>
<gene>
    <name evidence="3" type="ORF">SAMN05216251_102473</name>
</gene>
<dbReference type="RefSeq" id="WP_093712116.1">
    <property type="nucleotide sequence ID" value="NZ_FONG01000002.1"/>
</dbReference>
<dbReference type="STRING" id="380248.SAMN05216251_102473"/>
<evidence type="ECO:0000256" key="1">
    <source>
        <dbReference type="SAM" id="MobiDB-lite"/>
    </source>
</evidence>
<organism evidence="3 4">
    <name type="scientific">Actinacidiphila alni</name>
    <dbReference type="NCBI Taxonomy" id="380248"/>
    <lineage>
        <taxon>Bacteria</taxon>
        <taxon>Bacillati</taxon>
        <taxon>Actinomycetota</taxon>
        <taxon>Actinomycetes</taxon>
        <taxon>Kitasatosporales</taxon>
        <taxon>Streptomycetaceae</taxon>
        <taxon>Actinacidiphila</taxon>
    </lineage>
</organism>
<keyword evidence="2" id="KW-0472">Membrane</keyword>
<dbReference type="Proteomes" id="UP000199323">
    <property type="component" value="Unassembled WGS sequence"/>
</dbReference>
<reference evidence="3 4" key="1">
    <citation type="submission" date="2016-10" db="EMBL/GenBank/DDBJ databases">
        <authorList>
            <person name="de Groot N.N."/>
        </authorList>
    </citation>
    <scope>NUCLEOTIDE SEQUENCE [LARGE SCALE GENOMIC DNA]</scope>
    <source>
        <strain evidence="3 4">CGMCC 4.3510</strain>
    </source>
</reference>
<evidence type="ECO:0000256" key="2">
    <source>
        <dbReference type="SAM" id="Phobius"/>
    </source>
</evidence>
<keyword evidence="2" id="KW-1133">Transmembrane helix</keyword>
<accession>A0A1I1ZIZ4</accession>
<keyword evidence="4" id="KW-1185">Reference proteome</keyword>